<accession>A0A9W6ZKJ8</accession>
<name>A0A9W6ZKJ8_9STRA</name>
<sequence>MKQQQGLLKQHRQGYMQGPLYNTSLQASSKKKLSQKQKNILKQNTGGGGGFGSPPPTCPCGSSLPYSSCCSLLHSTLSQSPPESPTSSPPPPPTLTSPYSTFTPPLIVLSRFSAYSLSNIPYIIKTTSPTNTQHYIPSYDLWHSKLSEDCFDGYELVGCEILEEGERVRREEGEIWKVKFKASMRVKGEKKVGGFVEESTFVREEADGEMGWFYQHGEVEAL</sequence>
<evidence type="ECO:0000313" key="4">
    <source>
        <dbReference type="Proteomes" id="UP001165085"/>
    </source>
</evidence>
<organism evidence="3 4">
    <name type="scientific">Triparma strigata</name>
    <dbReference type="NCBI Taxonomy" id="1606541"/>
    <lineage>
        <taxon>Eukaryota</taxon>
        <taxon>Sar</taxon>
        <taxon>Stramenopiles</taxon>
        <taxon>Ochrophyta</taxon>
        <taxon>Bolidophyceae</taxon>
        <taxon>Parmales</taxon>
        <taxon>Triparmaceae</taxon>
        <taxon>Triparma</taxon>
    </lineage>
</organism>
<dbReference type="Gene3D" id="3.10.450.50">
    <property type="match status" value="1"/>
</dbReference>
<proteinExistence type="predicted"/>
<gene>
    <name evidence="3" type="ORF">TrST_g7418</name>
</gene>
<comment type="caution">
    <text evidence="3">The sequence shown here is derived from an EMBL/GenBank/DDBJ whole genome shotgun (WGS) entry which is preliminary data.</text>
</comment>
<feature type="region of interest" description="Disordered" evidence="1">
    <location>
        <begin position="1"/>
        <end position="54"/>
    </location>
</feature>
<evidence type="ECO:0000313" key="3">
    <source>
        <dbReference type="EMBL" id="GMH52209.1"/>
    </source>
</evidence>
<dbReference type="Proteomes" id="UP001165085">
    <property type="component" value="Unassembled WGS sequence"/>
</dbReference>
<dbReference type="InterPro" id="IPR032710">
    <property type="entry name" value="NTF2-like_dom_sf"/>
</dbReference>
<feature type="region of interest" description="Disordered" evidence="1">
    <location>
        <begin position="79"/>
        <end position="99"/>
    </location>
</feature>
<feature type="domain" description="YchJ-like middle NTF2-like" evidence="2">
    <location>
        <begin position="104"/>
        <end position="217"/>
    </location>
</feature>
<dbReference type="OrthoDB" id="43687at2759"/>
<dbReference type="AlphaFoldDB" id="A0A9W6ZKJ8"/>
<feature type="compositionally biased region" description="Pro residues" evidence="1">
    <location>
        <begin position="82"/>
        <end position="95"/>
    </location>
</feature>
<dbReference type="EMBL" id="BRXY01000009">
    <property type="protein sequence ID" value="GMH52209.1"/>
    <property type="molecule type" value="Genomic_DNA"/>
</dbReference>
<evidence type="ECO:0000256" key="1">
    <source>
        <dbReference type="SAM" id="MobiDB-lite"/>
    </source>
</evidence>
<evidence type="ECO:0000259" key="2">
    <source>
        <dbReference type="Pfam" id="PF17775"/>
    </source>
</evidence>
<dbReference type="Pfam" id="PF17775">
    <property type="entry name" value="YchJ_M-like"/>
    <property type="match status" value="1"/>
</dbReference>
<dbReference type="SUPFAM" id="SSF54427">
    <property type="entry name" value="NTF2-like"/>
    <property type="match status" value="1"/>
</dbReference>
<reference evidence="4" key="1">
    <citation type="journal article" date="2023" name="Commun. Biol.">
        <title>Genome analysis of Parmales, the sister group of diatoms, reveals the evolutionary specialization of diatoms from phago-mixotrophs to photoautotrophs.</title>
        <authorList>
            <person name="Ban H."/>
            <person name="Sato S."/>
            <person name="Yoshikawa S."/>
            <person name="Yamada K."/>
            <person name="Nakamura Y."/>
            <person name="Ichinomiya M."/>
            <person name="Sato N."/>
            <person name="Blanc-Mathieu R."/>
            <person name="Endo H."/>
            <person name="Kuwata A."/>
            <person name="Ogata H."/>
        </authorList>
    </citation>
    <scope>NUCLEOTIDE SEQUENCE [LARGE SCALE GENOMIC DNA]</scope>
    <source>
        <strain evidence="4">NIES 3701</strain>
    </source>
</reference>
<protein>
    <recommendedName>
        <fullName evidence="2">YchJ-like middle NTF2-like domain-containing protein</fullName>
    </recommendedName>
</protein>
<dbReference type="InterPro" id="IPR048469">
    <property type="entry name" value="YchJ-like_M"/>
</dbReference>
<keyword evidence="4" id="KW-1185">Reference proteome</keyword>